<dbReference type="AlphaFoldDB" id="A0A2P2PC35"/>
<dbReference type="EMBL" id="GGEC01071749">
    <property type="protein sequence ID" value="MBX52233.1"/>
    <property type="molecule type" value="Transcribed_RNA"/>
</dbReference>
<organism evidence="1">
    <name type="scientific">Rhizophora mucronata</name>
    <name type="common">Asiatic mangrove</name>
    <dbReference type="NCBI Taxonomy" id="61149"/>
    <lineage>
        <taxon>Eukaryota</taxon>
        <taxon>Viridiplantae</taxon>
        <taxon>Streptophyta</taxon>
        <taxon>Embryophyta</taxon>
        <taxon>Tracheophyta</taxon>
        <taxon>Spermatophyta</taxon>
        <taxon>Magnoliopsida</taxon>
        <taxon>eudicotyledons</taxon>
        <taxon>Gunneridae</taxon>
        <taxon>Pentapetalae</taxon>
        <taxon>rosids</taxon>
        <taxon>fabids</taxon>
        <taxon>Malpighiales</taxon>
        <taxon>Rhizophoraceae</taxon>
        <taxon>Rhizophora</taxon>
    </lineage>
</organism>
<sequence>MQGQFMSRIPCADVFSLKLKENTKASQEPVPSATLHYFFTSFT</sequence>
<protein>
    <submittedName>
        <fullName evidence="1">Uncharacterized protein</fullName>
    </submittedName>
</protein>
<name>A0A2P2PC35_RHIMU</name>
<accession>A0A2P2PC35</accession>
<reference evidence="1" key="1">
    <citation type="submission" date="2018-02" db="EMBL/GenBank/DDBJ databases">
        <title>Rhizophora mucronata_Transcriptome.</title>
        <authorList>
            <person name="Meera S.P."/>
            <person name="Sreeshan A."/>
            <person name="Augustine A."/>
        </authorList>
    </citation>
    <scope>NUCLEOTIDE SEQUENCE</scope>
    <source>
        <tissue evidence="1">Leaf</tissue>
    </source>
</reference>
<evidence type="ECO:0000313" key="1">
    <source>
        <dbReference type="EMBL" id="MBX52233.1"/>
    </source>
</evidence>
<proteinExistence type="predicted"/>